<dbReference type="GO" id="GO:0055085">
    <property type="term" value="P:transmembrane transport"/>
    <property type="evidence" value="ECO:0007669"/>
    <property type="project" value="InterPro"/>
</dbReference>
<dbReference type="Proteomes" id="UP000476837">
    <property type="component" value="Unassembled WGS sequence"/>
</dbReference>
<comment type="caution">
    <text evidence="8">The sequence shown here is derived from an EMBL/GenBank/DDBJ whole genome shotgun (WGS) entry which is preliminary data.</text>
</comment>
<organism evidence="8 9">
    <name type="scientific">Azospirillum brasilense</name>
    <dbReference type="NCBI Taxonomy" id="192"/>
    <lineage>
        <taxon>Bacteria</taxon>
        <taxon>Pseudomonadati</taxon>
        <taxon>Pseudomonadota</taxon>
        <taxon>Alphaproteobacteria</taxon>
        <taxon>Rhodospirillales</taxon>
        <taxon>Azospirillaceae</taxon>
        <taxon>Azospirillum</taxon>
    </lineage>
</organism>
<evidence type="ECO:0000256" key="4">
    <source>
        <dbReference type="ARBA" id="ARBA00023136"/>
    </source>
</evidence>
<feature type="transmembrane region" description="Helical" evidence="5">
    <location>
        <begin position="157"/>
        <end position="182"/>
    </location>
</feature>
<evidence type="ECO:0000313" key="9">
    <source>
        <dbReference type="Proteomes" id="UP000476837"/>
    </source>
</evidence>
<keyword evidence="3 5" id="KW-1133">Transmembrane helix</keyword>
<accession>A0A6L3B0Z0</accession>
<evidence type="ECO:0000256" key="2">
    <source>
        <dbReference type="ARBA" id="ARBA00022692"/>
    </source>
</evidence>
<protein>
    <submittedName>
        <fullName evidence="8">ABC transporter permease subunit</fullName>
    </submittedName>
</protein>
<feature type="transmembrane region" description="Helical" evidence="5">
    <location>
        <begin position="123"/>
        <end position="145"/>
    </location>
</feature>
<evidence type="ECO:0000256" key="5">
    <source>
        <dbReference type="RuleBase" id="RU363032"/>
    </source>
</evidence>
<comment type="subcellular location">
    <subcellularLocation>
        <location evidence="1 5">Cell membrane</location>
        <topology evidence="1 5">Multi-pass membrane protein</topology>
    </subcellularLocation>
</comment>
<comment type="similarity">
    <text evidence="5">Belongs to the binding-protein-dependent transport system permease family.</text>
</comment>
<sequence length="350" mass="34795">MAGRRTAGRAWDAAGPGFLRGSASGVHIWCVRDGLRPARKANARTTPQPPNPPHPPPRGEIPLPDRPGPGYRQEESIRVRHCPVSHLSWPACCDPLVRSSVDSPRHGHPPSAGPMLRLVLRRVLAVVPALLGLALAAAVVAALAGPGWAPALGTVLAALPATLALVLPALALGTVLGALLGAMGGAGGAVLGGVGPVMPGFLLAAVFTATLAKAPFLLALAALALPAAAQAATLAGRARAGAEDTVLLAARGRGIDGSALLWRLTLPLGLSAAAGSLRSAAAGTVTAAVAVESLFGTGFSGAGRLFVEAARAGDTGMAFAALAGLCGLAVLLGALGGALRGWIDPRARMA</sequence>
<evidence type="ECO:0000256" key="3">
    <source>
        <dbReference type="ARBA" id="ARBA00022989"/>
    </source>
</evidence>
<evidence type="ECO:0000256" key="6">
    <source>
        <dbReference type="SAM" id="MobiDB-lite"/>
    </source>
</evidence>
<dbReference type="GO" id="GO:0005886">
    <property type="term" value="C:plasma membrane"/>
    <property type="evidence" value="ECO:0007669"/>
    <property type="project" value="UniProtKB-SubCell"/>
</dbReference>
<dbReference type="AlphaFoldDB" id="A0A6L3B0Z0"/>
<feature type="transmembrane region" description="Helical" evidence="5">
    <location>
        <begin position="287"/>
        <end position="307"/>
    </location>
</feature>
<dbReference type="InterPro" id="IPR035906">
    <property type="entry name" value="MetI-like_sf"/>
</dbReference>
<proteinExistence type="inferred from homology"/>
<feature type="region of interest" description="Disordered" evidence="6">
    <location>
        <begin position="40"/>
        <end position="73"/>
    </location>
</feature>
<keyword evidence="2 5" id="KW-0812">Transmembrane</keyword>
<name>A0A6L3B0Z0_AZOBR</name>
<feature type="compositionally biased region" description="Pro residues" evidence="6">
    <location>
        <begin position="47"/>
        <end position="67"/>
    </location>
</feature>
<gene>
    <name evidence="8" type="ORF">DS837_15040</name>
</gene>
<feature type="transmembrane region" description="Helical" evidence="5">
    <location>
        <begin position="189"/>
        <end position="210"/>
    </location>
</feature>
<feature type="transmembrane region" description="Helical" evidence="5">
    <location>
        <begin position="216"/>
        <end position="235"/>
    </location>
</feature>
<dbReference type="PROSITE" id="PS50928">
    <property type="entry name" value="ABC_TM1"/>
    <property type="match status" value="1"/>
</dbReference>
<evidence type="ECO:0000256" key="1">
    <source>
        <dbReference type="ARBA" id="ARBA00004651"/>
    </source>
</evidence>
<feature type="transmembrane region" description="Helical" evidence="5">
    <location>
        <begin position="319"/>
        <end position="343"/>
    </location>
</feature>
<dbReference type="SUPFAM" id="SSF161098">
    <property type="entry name" value="MetI-like"/>
    <property type="match status" value="1"/>
</dbReference>
<dbReference type="InterPro" id="IPR000515">
    <property type="entry name" value="MetI-like"/>
</dbReference>
<dbReference type="EMBL" id="QOKV01000008">
    <property type="protein sequence ID" value="KAA0685309.1"/>
    <property type="molecule type" value="Genomic_DNA"/>
</dbReference>
<evidence type="ECO:0000313" key="8">
    <source>
        <dbReference type="EMBL" id="KAA0685309.1"/>
    </source>
</evidence>
<keyword evidence="4 5" id="KW-0472">Membrane</keyword>
<dbReference type="Pfam" id="PF00528">
    <property type="entry name" value="BPD_transp_1"/>
    <property type="match status" value="1"/>
</dbReference>
<feature type="domain" description="ABC transmembrane type-1" evidence="7">
    <location>
        <begin position="155"/>
        <end position="336"/>
    </location>
</feature>
<reference evidence="8 9" key="1">
    <citation type="submission" date="2018-07" db="EMBL/GenBank/DDBJ databases">
        <title>Genome sequence of Roseomonas fauriae ATCC 49958.</title>
        <authorList>
            <person name="Sant'Anna F.H."/>
            <person name="Baldani J.I."/>
            <person name="Zilli J.E."/>
            <person name="Reis V.M."/>
            <person name="Hartmann A."/>
            <person name="Cruz L."/>
            <person name="de Souza E.M."/>
            <person name="de Oliveira Pedrosa F."/>
            <person name="Passaglia L.M.P."/>
        </authorList>
    </citation>
    <scope>NUCLEOTIDE SEQUENCE [LARGE SCALE GENOMIC DNA]</scope>
    <source>
        <strain evidence="8 9">ATCC 49958</strain>
    </source>
</reference>
<keyword evidence="5" id="KW-0813">Transport</keyword>
<evidence type="ECO:0000259" key="7">
    <source>
        <dbReference type="PROSITE" id="PS50928"/>
    </source>
</evidence>